<reference evidence="6" key="1">
    <citation type="journal article" date="2019" name="Int. J. Syst. Evol. Microbiol.">
        <title>The Global Catalogue of Microorganisms (GCM) 10K type strain sequencing project: providing services to taxonomists for standard genome sequencing and annotation.</title>
        <authorList>
            <consortium name="The Broad Institute Genomics Platform"/>
            <consortium name="The Broad Institute Genome Sequencing Center for Infectious Disease"/>
            <person name="Wu L."/>
            <person name="Ma J."/>
        </authorList>
    </citation>
    <scope>NUCLEOTIDE SEQUENCE [LARGE SCALE GENOMIC DNA]</scope>
    <source>
        <strain evidence="6">WLHS5</strain>
    </source>
</reference>
<dbReference type="PANTHER" id="PTHR37042">
    <property type="entry name" value="OUTER MEMBRANE PROTEIN RV1973"/>
    <property type="match status" value="1"/>
</dbReference>
<feature type="transmembrane region" description="Helical" evidence="4">
    <location>
        <begin position="168"/>
        <end position="190"/>
    </location>
</feature>
<feature type="compositionally biased region" description="Basic and acidic residues" evidence="3">
    <location>
        <begin position="130"/>
        <end position="142"/>
    </location>
</feature>
<protein>
    <recommendedName>
        <fullName evidence="7">Mce-associated membrane protein</fullName>
    </recommendedName>
</protein>
<dbReference type="EMBL" id="JBHTCJ010000004">
    <property type="protein sequence ID" value="MFC7341685.1"/>
    <property type="molecule type" value="Genomic_DNA"/>
</dbReference>
<dbReference type="Proteomes" id="UP001596504">
    <property type="component" value="Unassembled WGS sequence"/>
</dbReference>
<keyword evidence="4" id="KW-1133">Transmembrane helix</keyword>
<feature type="region of interest" description="Disordered" evidence="3">
    <location>
        <begin position="1"/>
        <end position="159"/>
    </location>
</feature>
<accession>A0ABW2LKH8</accession>
<evidence type="ECO:0000256" key="1">
    <source>
        <dbReference type="ARBA" id="ARBA00004370"/>
    </source>
</evidence>
<feature type="compositionally biased region" description="Polar residues" evidence="3">
    <location>
        <begin position="1"/>
        <end position="13"/>
    </location>
</feature>
<organism evidence="5 6">
    <name type="scientific">Saccharopolyspora griseoalba</name>
    <dbReference type="NCBI Taxonomy" id="1431848"/>
    <lineage>
        <taxon>Bacteria</taxon>
        <taxon>Bacillati</taxon>
        <taxon>Actinomycetota</taxon>
        <taxon>Actinomycetes</taxon>
        <taxon>Pseudonocardiales</taxon>
        <taxon>Pseudonocardiaceae</taxon>
        <taxon>Saccharopolyspora</taxon>
    </lineage>
</organism>
<dbReference type="RefSeq" id="WP_380666810.1">
    <property type="nucleotide sequence ID" value="NZ_JBHTCJ010000004.1"/>
</dbReference>
<dbReference type="PANTHER" id="PTHR37042:SF4">
    <property type="entry name" value="OUTER MEMBRANE PROTEIN RV1973"/>
    <property type="match status" value="1"/>
</dbReference>
<feature type="compositionally biased region" description="Low complexity" evidence="3">
    <location>
        <begin position="150"/>
        <end position="159"/>
    </location>
</feature>
<evidence type="ECO:0000313" key="5">
    <source>
        <dbReference type="EMBL" id="MFC7341685.1"/>
    </source>
</evidence>
<sequence>MPTNRRPGSNGQPSVRRPKVAGLRKRETTEKQRPGPAATEEETAAAAEPARTAEPESREEAAALPDEQVADVPGAESDRTADTADDSAAEEVSDAERDAEVARESEEDAEPPQESGVGADAAREFEEDGEPSRGSEEGSDDARESEEDAGAATASETGADAARGGRAWLLWTAAAVLLVVAIVFGVLGYSTYYRGAMANKALVSAGQTSEVKGKIEDGVQRLFSYDFKDTAKTEKAADELLTGEATKQYDELFKVVKEQAPKQQLVVTTTVKSSSVTRLQDDRAQVLLFVDQHALRSSSGESNVGPAQLSVTTEKQGDTWKITDLAVR</sequence>
<feature type="compositionally biased region" description="Basic and acidic residues" evidence="3">
    <location>
        <begin position="24"/>
        <end position="33"/>
    </location>
</feature>
<keyword evidence="6" id="KW-1185">Reference proteome</keyword>
<feature type="compositionally biased region" description="Acidic residues" evidence="3">
    <location>
        <begin position="83"/>
        <end position="93"/>
    </location>
</feature>
<evidence type="ECO:0008006" key="7">
    <source>
        <dbReference type="Google" id="ProtNLM"/>
    </source>
</evidence>
<keyword evidence="4" id="KW-0812">Transmembrane</keyword>
<gene>
    <name evidence="5" type="ORF">ACFQRI_09705</name>
</gene>
<evidence type="ECO:0000256" key="2">
    <source>
        <dbReference type="ARBA" id="ARBA00023136"/>
    </source>
</evidence>
<proteinExistence type="predicted"/>
<feature type="compositionally biased region" description="Basic and acidic residues" evidence="3">
    <location>
        <begin position="94"/>
        <end position="104"/>
    </location>
</feature>
<evidence type="ECO:0000256" key="3">
    <source>
        <dbReference type="SAM" id="MobiDB-lite"/>
    </source>
</evidence>
<evidence type="ECO:0000256" key="4">
    <source>
        <dbReference type="SAM" id="Phobius"/>
    </source>
</evidence>
<evidence type="ECO:0000313" key="6">
    <source>
        <dbReference type="Proteomes" id="UP001596504"/>
    </source>
</evidence>
<keyword evidence="2 4" id="KW-0472">Membrane</keyword>
<comment type="subcellular location">
    <subcellularLocation>
        <location evidence="1">Membrane</location>
    </subcellularLocation>
</comment>
<name>A0ABW2LKH8_9PSEU</name>
<comment type="caution">
    <text evidence="5">The sequence shown here is derived from an EMBL/GenBank/DDBJ whole genome shotgun (WGS) entry which is preliminary data.</text>
</comment>
<feature type="compositionally biased region" description="Basic and acidic residues" evidence="3">
    <location>
        <begin position="51"/>
        <end position="61"/>
    </location>
</feature>